<accession>A0A061RU14</accession>
<reference evidence="2" key="1">
    <citation type="submission" date="2014-05" db="EMBL/GenBank/DDBJ databases">
        <title>The transcriptome of the halophilic microalga Tetraselmis sp. GSL018 isolated from the Great Salt Lake, Utah.</title>
        <authorList>
            <person name="Jinkerson R.E."/>
            <person name="D'Adamo S."/>
            <person name="Posewitz M.C."/>
        </authorList>
    </citation>
    <scope>NUCLEOTIDE SEQUENCE</scope>
    <source>
        <strain evidence="2">GSL018</strain>
    </source>
</reference>
<protein>
    <submittedName>
        <fullName evidence="2">Uncharacterized protein</fullName>
    </submittedName>
</protein>
<dbReference type="AlphaFoldDB" id="A0A061RU14"/>
<name>A0A061RU14_9CHLO</name>
<sequence length="161" mass="16323">MLLSLLAQCARAHRAVDASSGSGTASGSSDIRRALMCDVQLERALLELLETVLPFVEESPDEDDGTGSGGSDSTPEGGSAPSAGYVYGQPGFGVAPGCGQLLRGPGRERAERRGGDAPDELSPFLPDERLVASQASALGWPAAGAAESALVLWSSAVHGSA</sequence>
<feature type="compositionally biased region" description="Basic and acidic residues" evidence="1">
    <location>
        <begin position="105"/>
        <end position="116"/>
    </location>
</feature>
<evidence type="ECO:0000256" key="1">
    <source>
        <dbReference type="SAM" id="MobiDB-lite"/>
    </source>
</evidence>
<feature type="non-terminal residue" evidence="2">
    <location>
        <position position="161"/>
    </location>
</feature>
<organism evidence="2">
    <name type="scientific">Tetraselmis sp. GSL018</name>
    <dbReference type="NCBI Taxonomy" id="582737"/>
    <lineage>
        <taxon>Eukaryota</taxon>
        <taxon>Viridiplantae</taxon>
        <taxon>Chlorophyta</taxon>
        <taxon>core chlorophytes</taxon>
        <taxon>Chlorodendrophyceae</taxon>
        <taxon>Chlorodendrales</taxon>
        <taxon>Chlorodendraceae</taxon>
        <taxon>Tetraselmis</taxon>
    </lineage>
</organism>
<proteinExistence type="predicted"/>
<feature type="region of interest" description="Disordered" evidence="1">
    <location>
        <begin position="57"/>
        <end position="126"/>
    </location>
</feature>
<gene>
    <name evidence="2" type="ORF">TSPGSL018_26501</name>
</gene>
<evidence type="ECO:0000313" key="2">
    <source>
        <dbReference type="EMBL" id="JAC74239.1"/>
    </source>
</evidence>
<dbReference type="EMBL" id="GBEZ01011561">
    <property type="protein sequence ID" value="JAC74239.1"/>
    <property type="molecule type" value="Transcribed_RNA"/>
</dbReference>